<feature type="non-terminal residue" evidence="1">
    <location>
        <position position="59"/>
    </location>
</feature>
<evidence type="ECO:0000313" key="2">
    <source>
        <dbReference type="Proteomes" id="UP000233469"/>
    </source>
</evidence>
<comment type="caution">
    <text evidence="1">The sequence shown here is derived from an EMBL/GenBank/DDBJ whole genome shotgun (WGS) entry which is preliminary data.</text>
</comment>
<reference evidence="1 2" key="1">
    <citation type="submission" date="2016-04" db="EMBL/GenBank/DDBJ databases">
        <title>Genome analyses suggest a sexual origin of heterokaryosis in a supposedly ancient asexual fungus.</title>
        <authorList>
            <person name="Ropars J."/>
            <person name="Sedzielewska K."/>
            <person name="Noel J."/>
            <person name="Charron P."/>
            <person name="Farinelli L."/>
            <person name="Marton T."/>
            <person name="Kruger M."/>
            <person name="Pelin A."/>
            <person name="Brachmann A."/>
            <person name="Corradi N."/>
        </authorList>
    </citation>
    <scope>NUCLEOTIDE SEQUENCE [LARGE SCALE GENOMIC DNA]</scope>
    <source>
        <strain evidence="1 2">C2</strain>
    </source>
</reference>
<reference evidence="1 2" key="2">
    <citation type="submission" date="2017-10" db="EMBL/GenBank/DDBJ databases">
        <title>Extensive intraspecific genome diversity in a model arbuscular mycorrhizal fungus.</title>
        <authorList>
            <person name="Chen E.C.H."/>
            <person name="Morin E."/>
            <person name="Baudet D."/>
            <person name="Noel J."/>
            <person name="Ndikumana S."/>
            <person name="Charron P."/>
            <person name="St-Onge C."/>
            <person name="Giorgi J."/>
            <person name="Grigoriev I.V."/>
            <person name="Roux C."/>
            <person name="Martin F.M."/>
            <person name="Corradi N."/>
        </authorList>
    </citation>
    <scope>NUCLEOTIDE SEQUENCE [LARGE SCALE GENOMIC DNA]</scope>
    <source>
        <strain evidence="1 2">C2</strain>
    </source>
</reference>
<dbReference type="AlphaFoldDB" id="A0A2N1MRE3"/>
<evidence type="ECO:0000313" key="1">
    <source>
        <dbReference type="EMBL" id="PKK64168.1"/>
    </source>
</evidence>
<gene>
    <name evidence="1" type="ORF">RhiirC2_757157</name>
</gene>
<proteinExistence type="predicted"/>
<name>A0A2N1MRE3_9GLOM</name>
<organism evidence="1 2">
    <name type="scientific">Rhizophagus irregularis</name>
    <dbReference type="NCBI Taxonomy" id="588596"/>
    <lineage>
        <taxon>Eukaryota</taxon>
        <taxon>Fungi</taxon>
        <taxon>Fungi incertae sedis</taxon>
        <taxon>Mucoromycota</taxon>
        <taxon>Glomeromycotina</taxon>
        <taxon>Glomeromycetes</taxon>
        <taxon>Glomerales</taxon>
        <taxon>Glomeraceae</taxon>
        <taxon>Rhizophagus</taxon>
    </lineage>
</organism>
<sequence>MGLFIYHFDEYNKSIILNYFYRMQLNGTEGEEIFPYYRDELFSKSTLPIPSYESFKLND</sequence>
<dbReference type="Proteomes" id="UP000233469">
    <property type="component" value="Unassembled WGS sequence"/>
</dbReference>
<dbReference type="EMBL" id="LLXL01001497">
    <property type="protein sequence ID" value="PKK64168.1"/>
    <property type="molecule type" value="Genomic_DNA"/>
</dbReference>
<accession>A0A2N1MRE3</accession>
<protein>
    <submittedName>
        <fullName evidence="1">Uncharacterized protein</fullName>
    </submittedName>
</protein>